<organism evidence="4 5">
    <name type="scientific">Mesorhizobium prunaredense</name>
    <dbReference type="NCBI Taxonomy" id="1631249"/>
    <lineage>
        <taxon>Bacteria</taxon>
        <taxon>Pseudomonadati</taxon>
        <taxon>Pseudomonadota</taxon>
        <taxon>Alphaproteobacteria</taxon>
        <taxon>Hyphomicrobiales</taxon>
        <taxon>Phyllobacteriaceae</taxon>
        <taxon>Mesorhizobium</taxon>
    </lineage>
</organism>
<accession>A0A1R3VAQ6</accession>
<evidence type="ECO:0000256" key="1">
    <source>
        <dbReference type="PROSITE-ProRule" id="PRU00473"/>
    </source>
</evidence>
<feature type="compositionally biased region" description="Polar residues" evidence="2">
    <location>
        <begin position="1004"/>
        <end position="1021"/>
    </location>
</feature>
<dbReference type="AlphaFoldDB" id="A0A1R3VAQ6"/>
<name>A0A1R3VAQ6_9HYPH</name>
<dbReference type="GO" id="GO:0016020">
    <property type="term" value="C:membrane"/>
    <property type="evidence" value="ECO:0007669"/>
    <property type="project" value="UniProtKB-UniRule"/>
</dbReference>
<dbReference type="PROSITE" id="PS51123">
    <property type="entry name" value="OMPA_2"/>
    <property type="match status" value="1"/>
</dbReference>
<sequence>MTSTVDPISLAQKAASNDTEIDREALASLLVEIARNVDPDYRARFDGVPTADPRMATLRQLLVGREISELSRVTHLLDEPEQLASAVGGVLPSAAARAPYAQLGEALAPAVERAVQRSIQKSPRTLTDILYPVFLPAIRKSIGEKIDQTFQSLNETLRHIFTWHGLKWRFEAWRTGASFSEVVLKHSLVYRVEHVFLINRNSGLLIAHVTADNATSEDPQLISSMLSAIQDFVKDSFNEKEQSGLDTIRFGELRLWSEVGPFATLVAVIRGNPPEELHEIIRDVLFRIHDECSQALEQFDGDSSQLAGIESQLQTCVELKQEDSSQGFPWLVVAAVLLVLIPAGGWFLLSWQSGQRWQAYVSRLSTQPGIIVAEQKVRDGQFYIAGLRDPLAADPQSLLSGTQVDPARVHSQWQFYQSLEPEFVLKRLTASLAPPKSVRLSIVNDRIVAEGEAPDTWIDRAHAAARQLSAGGPVFDISKVRDVSPEARAAEHWQAYVSRLSTQPGIIVAEQKVRDGQFYIAGLRDPLAADPLSLLSGTQVDPARVHSQWQFYQSLEPEFVLKRLTASLAPPDSVRLSIVNDRIIAEGEAPDTWIDRARATARQLSAGGPVFDISRVRDVSPEAREAERWQAYVSRLSTQPGIIVAEQKVRDGQFYIAGLRDPLAADPQALLSGTQIDPARVHSQWQFYQSLDPEFVLKRLTASLAPPKSVRLSIVEDRIVAEGEAPDTWIDRARVAARQLEAGGPVFDFSKVRDVSPEARAAEHWQTYVSRLEAQPGIIVAQQRASGGHFYISGLRDPQAADPQALLSGTGVDPVRVHSQWQFYQSLDPKFVVKRLMASLAPPDSVRFSIIKDRIVVVGEAPAAWIDRARVAAQQLAADGLSLEISELRELTPQKLTHLREAIQAVDILFDSGKAVPGPEQLPVLDKLANQLKELAKDARKAGVTAQFMLTGHSDAVGRETANASISAARAETVRALLKKRGVAPESLLVRGAGTFEPAETENSRTGSSANRRVSVTVNFH</sequence>
<dbReference type="STRING" id="1631249.BQ8794_30432"/>
<gene>
    <name evidence="4" type="ORF">BQ8794_30432</name>
</gene>
<evidence type="ECO:0000313" key="4">
    <source>
        <dbReference type="EMBL" id="SIT56983.1"/>
    </source>
</evidence>
<dbReference type="Gene3D" id="3.30.1330.60">
    <property type="entry name" value="OmpA-like domain"/>
    <property type="match status" value="1"/>
</dbReference>
<evidence type="ECO:0000256" key="2">
    <source>
        <dbReference type="SAM" id="MobiDB-lite"/>
    </source>
</evidence>
<protein>
    <recommendedName>
        <fullName evidence="3">OmpA-like domain-containing protein</fullName>
    </recommendedName>
</protein>
<dbReference type="EMBL" id="FTPD01000023">
    <property type="protein sequence ID" value="SIT56983.1"/>
    <property type="molecule type" value="Genomic_DNA"/>
</dbReference>
<reference evidence="5" key="1">
    <citation type="submission" date="2017-01" db="EMBL/GenBank/DDBJ databases">
        <authorList>
            <person name="Brunel B."/>
        </authorList>
    </citation>
    <scope>NUCLEOTIDE SEQUENCE [LARGE SCALE GENOMIC DNA]</scope>
</reference>
<keyword evidence="5" id="KW-1185">Reference proteome</keyword>
<feature type="domain" description="OmpA-like" evidence="3">
    <location>
        <begin position="897"/>
        <end position="1021"/>
    </location>
</feature>
<dbReference type="InterPro" id="IPR036737">
    <property type="entry name" value="OmpA-like_sf"/>
</dbReference>
<dbReference type="PANTHER" id="PTHR30329">
    <property type="entry name" value="STATOR ELEMENT OF FLAGELLAR MOTOR COMPLEX"/>
    <property type="match status" value="1"/>
</dbReference>
<dbReference type="PANTHER" id="PTHR30329:SF21">
    <property type="entry name" value="LIPOPROTEIN YIAD-RELATED"/>
    <property type="match status" value="1"/>
</dbReference>
<dbReference type="RefSeq" id="WP_077380275.1">
    <property type="nucleotide sequence ID" value="NZ_FTPD01000023.1"/>
</dbReference>
<evidence type="ECO:0000313" key="5">
    <source>
        <dbReference type="Proteomes" id="UP000188388"/>
    </source>
</evidence>
<dbReference type="InterPro" id="IPR006665">
    <property type="entry name" value="OmpA-like"/>
</dbReference>
<dbReference type="Pfam" id="PF00691">
    <property type="entry name" value="OmpA"/>
    <property type="match status" value="1"/>
</dbReference>
<dbReference type="InterPro" id="IPR050330">
    <property type="entry name" value="Bact_OuterMem_StrucFunc"/>
</dbReference>
<dbReference type="CDD" id="cd07185">
    <property type="entry name" value="OmpA_C-like"/>
    <property type="match status" value="1"/>
</dbReference>
<feature type="region of interest" description="Disordered" evidence="2">
    <location>
        <begin position="995"/>
        <end position="1021"/>
    </location>
</feature>
<dbReference type="SUPFAM" id="SSF103088">
    <property type="entry name" value="OmpA-like"/>
    <property type="match status" value="1"/>
</dbReference>
<keyword evidence="1" id="KW-0472">Membrane</keyword>
<evidence type="ECO:0000259" key="3">
    <source>
        <dbReference type="PROSITE" id="PS51123"/>
    </source>
</evidence>
<proteinExistence type="predicted"/>
<dbReference type="Proteomes" id="UP000188388">
    <property type="component" value="Unassembled WGS sequence"/>
</dbReference>